<sequence>MLPPHTQLSLICVIGGSTYAPSAGSRRPPGGGAEGVLVHDVKVPQPGISGRSAQLECLWSAGVKGFYSVRWYKDGEQFYSFIPQNYPEVKVDHNLPGVTVYLSKSNEHIVTLRKIDLVSEGVYRCEVMSEAPTFQTSFASANLTVVEMPGAPQIVGMQDSYTVGETLRLNCTVPDSRPPARISFSVNGRLIHPGSGRITEYPRVDAGGPGHPYALSTTRSQLTLPLGERHVPAVTVECEAQVLSLTTHASHSAHVRPLSTAFSFFNAGSSHAPPPALSWRGVAAALSLLPLALL</sequence>
<dbReference type="InterPro" id="IPR007110">
    <property type="entry name" value="Ig-like_dom"/>
</dbReference>
<reference evidence="2 3" key="1">
    <citation type="submission" date="2018-04" db="EMBL/GenBank/DDBJ databases">
        <authorList>
            <person name="Zhang X."/>
            <person name="Yuan J."/>
            <person name="Li F."/>
            <person name="Xiang J."/>
        </authorList>
    </citation>
    <scope>NUCLEOTIDE SEQUENCE [LARGE SCALE GENOMIC DNA]</scope>
    <source>
        <tissue evidence="2">Muscle</tissue>
    </source>
</reference>
<dbReference type="OrthoDB" id="6333371at2759"/>
<organism evidence="2 3">
    <name type="scientific">Penaeus vannamei</name>
    <name type="common">Whiteleg shrimp</name>
    <name type="synonym">Litopenaeus vannamei</name>
    <dbReference type="NCBI Taxonomy" id="6689"/>
    <lineage>
        <taxon>Eukaryota</taxon>
        <taxon>Metazoa</taxon>
        <taxon>Ecdysozoa</taxon>
        <taxon>Arthropoda</taxon>
        <taxon>Crustacea</taxon>
        <taxon>Multicrustacea</taxon>
        <taxon>Malacostraca</taxon>
        <taxon>Eumalacostraca</taxon>
        <taxon>Eucarida</taxon>
        <taxon>Decapoda</taxon>
        <taxon>Dendrobranchiata</taxon>
        <taxon>Penaeoidea</taxon>
        <taxon>Penaeidae</taxon>
        <taxon>Penaeus</taxon>
    </lineage>
</organism>
<evidence type="ECO:0000313" key="2">
    <source>
        <dbReference type="EMBL" id="ROT69577.1"/>
    </source>
</evidence>
<protein>
    <recommendedName>
        <fullName evidence="1">Ig-like domain-containing protein</fullName>
    </recommendedName>
</protein>
<keyword evidence="3" id="KW-1185">Reference proteome</keyword>
<reference evidence="2 3" key="2">
    <citation type="submission" date="2019-01" db="EMBL/GenBank/DDBJ databases">
        <title>The decoding of complex shrimp genome reveals the adaptation for benthos swimmer, frequently molting mechanism and breeding impact on genome.</title>
        <authorList>
            <person name="Sun Y."/>
            <person name="Gao Y."/>
            <person name="Yu Y."/>
        </authorList>
    </citation>
    <scope>NUCLEOTIDE SEQUENCE [LARGE SCALE GENOMIC DNA]</scope>
    <source>
        <tissue evidence="2">Muscle</tissue>
    </source>
</reference>
<name>A0A423SZD0_PENVA</name>
<dbReference type="Proteomes" id="UP000283509">
    <property type="component" value="Unassembled WGS sequence"/>
</dbReference>
<evidence type="ECO:0000313" key="3">
    <source>
        <dbReference type="Proteomes" id="UP000283509"/>
    </source>
</evidence>
<proteinExistence type="predicted"/>
<dbReference type="PANTHER" id="PTHR21261">
    <property type="entry name" value="BEAT PROTEIN"/>
    <property type="match status" value="1"/>
</dbReference>
<gene>
    <name evidence="2" type="ORF">C7M84_012216</name>
</gene>
<comment type="caution">
    <text evidence="2">The sequence shown here is derived from an EMBL/GenBank/DDBJ whole genome shotgun (WGS) entry which is preliminary data.</text>
</comment>
<dbReference type="PROSITE" id="PS50835">
    <property type="entry name" value="IG_LIKE"/>
    <property type="match status" value="1"/>
</dbReference>
<dbReference type="EMBL" id="QCYY01002549">
    <property type="protein sequence ID" value="ROT69577.1"/>
    <property type="molecule type" value="Genomic_DNA"/>
</dbReference>
<dbReference type="SUPFAM" id="SSF48726">
    <property type="entry name" value="Immunoglobulin"/>
    <property type="match status" value="2"/>
</dbReference>
<dbReference type="PANTHER" id="PTHR21261:SF15">
    <property type="entry name" value="BEATEN PATH IIIA, ISOFORM D-RELATED"/>
    <property type="match status" value="1"/>
</dbReference>
<dbReference type="Gene3D" id="2.60.40.10">
    <property type="entry name" value="Immunoglobulins"/>
    <property type="match status" value="2"/>
</dbReference>
<dbReference type="InterPro" id="IPR036179">
    <property type="entry name" value="Ig-like_dom_sf"/>
</dbReference>
<accession>A0A423SZD0</accession>
<evidence type="ECO:0000259" key="1">
    <source>
        <dbReference type="PROSITE" id="PS50835"/>
    </source>
</evidence>
<feature type="domain" description="Ig-like" evidence="1">
    <location>
        <begin position="50"/>
        <end position="144"/>
    </location>
</feature>
<dbReference type="AlphaFoldDB" id="A0A423SZD0"/>
<dbReference type="InterPro" id="IPR013783">
    <property type="entry name" value="Ig-like_fold"/>
</dbReference>
<dbReference type="STRING" id="6689.A0A423SZD0"/>